<dbReference type="RefSeq" id="WP_379715957.1">
    <property type="nucleotide sequence ID" value="NZ_JBHTBS010000015.1"/>
</dbReference>
<evidence type="ECO:0000313" key="2">
    <source>
        <dbReference type="Proteomes" id="UP001596472"/>
    </source>
</evidence>
<dbReference type="EMBL" id="JBHTBS010000015">
    <property type="protein sequence ID" value="MFC7339336.1"/>
    <property type="molecule type" value="Genomic_DNA"/>
</dbReference>
<name>A0ABW2LEY2_9BACT</name>
<protein>
    <submittedName>
        <fullName evidence="1">Uncharacterized protein</fullName>
    </submittedName>
</protein>
<keyword evidence="2" id="KW-1185">Reference proteome</keyword>
<reference evidence="2" key="1">
    <citation type="journal article" date="2019" name="Int. J. Syst. Evol. Microbiol.">
        <title>The Global Catalogue of Microorganisms (GCM) 10K type strain sequencing project: providing services to taxonomists for standard genome sequencing and annotation.</title>
        <authorList>
            <consortium name="The Broad Institute Genomics Platform"/>
            <consortium name="The Broad Institute Genome Sequencing Center for Infectious Disease"/>
            <person name="Wu L."/>
            <person name="Ma J."/>
        </authorList>
    </citation>
    <scope>NUCLEOTIDE SEQUENCE [LARGE SCALE GENOMIC DNA]</scope>
    <source>
        <strain evidence="2">CGMCC 4.1467</strain>
    </source>
</reference>
<gene>
    <name evidence="1" type="ORF">ACFQY0_19240</name>
</gene>
<evidence type="ECO:0000313" key="1">
    <source>
        <dbReference type="EMBL" id="MFC7339336.1"/>
    </source>
</evidence>
<accession>A0ABW2LEY2</accession>
<dbReference type="Proteomes" id="UP001596472">
    <property type="component" value="Unassembled WGS sequence"/>
</dbReference>
<sequence length="158" mass="17535">MSVSSLMRSVHGLIGIALISTLTAGELGKGMKLEYGERGLAKMKLGEQRKVGSVRRVIFTPSSRSVPSEAECLRRLREIGIRVDPLRPGSSYRVKLGAELRDLRYQGKGAWAVHYRGTKFVLTDRARAEHASAIRKGRASTYQMSFVDGNCHLKSMKE</sequence>
<organism evidence="1 2">
    <name type="scientific">Haloferula chungangensis</name>
    <dbReference type="NCBI Taxonomy" id="1048331"/>
    <lineage>
        <taxon>Bacteria</taxon>
        <taxon>Pseudomonadati</taxon>
        <taxon>Verrucomicrobiota</taxon>
        <taxon>Verrucomicrobiia</taxon>
        <taxon>Verrucomicrobiales</taxon>
        <taxon>Verrucomicrobiaceae</taxon>
        <taxon>Haloferula</taxon>
    </lineage>
</organism>
<comment type="caution">
    <text evidence="1">The sequence shown here is derived from an EMBL/GenBank/DDBJ whole genome shotgun (WGS) entry which is preliminary data.</text>
</comment>
<proteinExistence type="predicted"/>